<dbReference type="GO" id="GO:0016887">
    <property type="term" value="F:ATP hydrolysis activity"/>
    <property type="evidence" value="ECO:0007669"/>
    <property type="project" value="InterPro"/>
</dbReference>
<keyword evidence="3" id="KW-0547">Nucleotide-binding</keyword>
<dbReference type="FunFam" id="3.40.50.300:FF:000032">
    <property type="entry name" value="Export ABC transporter ATP-binding protein"/>
    <property type="match status" value="1"/>
</dbReference>
<dbReference type="Gene3D" id="3.40.50.300">
    <property type="entry name" value="P-loop containing nucleotide triphosphate hydrolases"/>
    <property type="match status" value="1"/>
</dbReference>
<sequence>MAYIEVRNESKRYHMGETTIVANNNLSFDVDKGKLTVILGPSGAGKSTVLNILGGMDTPTEGQVIIDGTDIATFSERELTTYRRNDVGFIFQFYNLIPNLTTKENVELASAIVKDALDATSTLQAVGLGDRIDNFPSQLSGGEQQRVAIARALAKNPKLLLCDEPTGALDYETGKQVLALLQNASRLNNKTVIVITHNSALAKMADRVIRIHDAKVQSIEDNPYPTPVQDIEW</sequence>
<dbReference type="InterPro" id="IPR017871">
    <property type="entry name" value="ABC_transporter-like_CS"/>
</dbReference>
<evidence type="ECO:0000256" key="5">
    <source>
        <dbReference type="ARBA" id="ARBA00022970"/>
    </source>
</evidence>
<dbReference type="PANTHER" id="PTHR42798:SF2">
    <property type="entry name" value="ABC TRANSPORTER ATP-BINDING PROTEIN MG467-RELATED"/>
    <property type="match status" value="1"/>
</dbReference>
<dbReference type="PANTHER" id="PTHR42798">
    <property type="entry name" value="LIPOPROTEIN-RELEASING SYSTEM ATP-BINDING PROTEIN LOLD"/>
    <property type="match status" value="1"/>
</dbReference>
<dbReference type="GO" id="GO:0006865">
    <property type="term" value="P:amino acid transport"/>
    <property type="evidence" value="ECO:0007669"/>
    <property type="project" value="UniProtKB-KW"/>
</dbReference>
<dbReference type="PROSITE" id="PS00211">
    <property type="entry name" value="ABC_TRANSPORTER_1"/>
    <property type="match status" value="1"/>
</dbReference>
<comment type="similarity">
    <text evidence="1">Belongs to the ABC transporter superfamily.</text>
</comment>
<keyword evidence="2" id="KW-0813">Transport</keyword>
<evidence type="ECO:0000256" key="1">
    <source>
        <dbReference type="ARBA" id="ARBA00005417"/>
    </source>
</evidence>
<dbReference type="GO" id="GO:0098796">
    <property type="term" value="C:membrane protein complex"/>
    <property type="evidence" value="ECO:0007669"/>
    <property type="project" value="UniProtKB-ARBA"/>
</dbReference>
<dbReference type="SMART" id="SM00382">
    <property type="entry name" value="AAA"/>
    <property type="match status" value="1"/>
</dbReference>
<dbReference type="RefSeq" id="WP_120143337.1">
    <property type="nucleotide sequence ID" value="NZ_CP031933.2"/>
</dbReference>
<evidence type="ECO:0000313" key="7">
    <source>
        <dbReference type="EMBL" id="AYE39098.1"/>
    </source>
</evidence>
<keyword evidence="8" id="KW-1185">Reference proteome</keyword>
<dbReference type="CDD" id="cd03255">
    <property type="entry name" value="ABC_MJ0796_LolCDE_FtsE"/>
    <property type="match status" value="1"/>
</dbReference>
<keyword evidence="4 7" id="KW-0067">ATP-binding</keyword>
<keyword evidence="5" id="KW-0029">Amino-acid transport</keyword>
<dbReference type="GO" id="GO:0022857">
    <property type="term" value="F:transmembrane transporter activity"/>
    <property type="evidence" value="ECO:0007669"/>
    <property type="project" value="UniProtKB-ARBA"/>
</dbReference>
<protein>
    <submittedName>
        <fullName evidence="7">ABC transporter ATP-binding protein</fullName>
    </submittedName>
</protein>
<evidence type="ECO:0000313" key="8">
    <source>
        <dbReference type="Proteomes" id="UP000267208"/>
    </source>
</evidence>
<dbReference type="InterPro" id="IPR003439">
    <property type="entry name" value="ABC_transporter-like_ATP-bd"/>
</dbReference>
<dbReference type="EMBL" id="CP031933">
    <property type="protein sequence ID" value="AYE39098.1"/>
    <property type="molecule type" value="Genomic_DNA"/>
</dbReference>
<dbReference type="Pfam" id="PF00005">
    <property type="entry name" value="ABC_tran"/>
    <property type="match status" value="1"/>
</dbReference>
<dbReference type="InterPro" id="IPR003593">
    <property type="entry name" value="AAA+_ATPase"/>
</dbReference>
<reference evidence="8" key="1">
    <citation type="submission" date="2018-08" db="EMBL/GenBank/DDBJ databases">
        <title>Genome of Lactobacillus sp. HBUAS52074.</title>
        <authorList>
            <person name="Guo Z."/>
            <person name="Zhang Z.D."/>
        </authorList>
    </citation>
    <scope>NUCLEOTIDE SEQUENCE [LARGE SCALE GENOMIC DNA]</scope>
    <source>
        <strain evidence="8">HBUAS52074</strain>
    </source>
</reference>
<dbReference type="OrthoDB" id="9791546at2"/>
<dbReference type="InterPro" id="IPR027417">
    <property type="entry name" value="P-loop_NTPase"/>
</dbReference>
<evidence type="ECO:0000259" key="6">
    <source>
        <dbReference type="PROSITE" id="PS50893"/>
    </source>
</evidence>
<accession>A0A386PV85</accession>
<feature type="domain" description="ABC transporter" evidence="6">
    <location>
        <begin position="4"/>
        <end position="232"/>
    </location>
</feature>
<name>A0A386PV85_9LACO</name>
<dbReference type="KEGG" id="lzh:D1B17_10840"/>
<evidence type="ECO:0000256" key="2">
    <source>
        <dbReference type="ARBA" id="ARBA00022448"/>
    </source>
</evidence>
<dbReference type="PROSITE" id="PS50893">
    <property type="entry name" value="ABC_TRANSPORTER_2"/>
    <property type="match status" value="1"/>
</dbReference>
<organism evidence="7 8">
    <name type="scientific">Companilactobacillus zhachilii</name>
    <dbReference type="NCBI Taxonomy" id="2304606"/>
    <lineage>
        <taxon>Bacteria</taxon>
        <taxon>Bacillati</taxon>
        <taxon>Bacillota</taxon>
        <taxon>Bacilli</taxon>
        <taxon>Lactobacillales</taxon>
        <taxon>Lactobacillaceae</taxon>
        <taxon>Companilactobacillus</taxon>
    </lineage>
</organism>
<dbReference type="SUPFAM" id="SSF52540">
    <property type="entry name" value="P-loop containing nucleoside triphosphate hydrolases"/>
    <property type="match status" value="1"/>
</dbReference>
<evidence type="ECO:0000256" key="4">
    <source>
        <dbReference type="ARBA" id="ARBA00022840"/>
    </source>
</evidence>
<dbReference type="InterPro" id="IPR017911">
    <property type="entry name" value="MacB-like_ATP-bd"/>
</dbReference>
<evidence type="ECO:0000256" key="3">
    <source>
        <dbReference type="ARBA" id="ARBA00022741"/>
    </source>
</evidence>
<gene>
    <name evidence="7" type="ORF">D1B17_10840</name>
</gene>
<dbReference type="GO" id="GO:0005524">
    <property type="term" value="F:ATP binding"/>
    <property type="evidence" value="ECO:0007669"/>
    <property type="project" value="UniProtKB-KW"/>
</dbReference>
<proteinExistence type="inferred from homology"/>
<dbReference type="AlphaFoldDB" id="A0A386PV85"/>
<dbReference type="Proteomes" id="UP000267208">
    <property type="component" value="Chromosome"/>
</dbReference>